<dbReference type="AlphaFoldDB" id="A0A1W1IB05"/>
<dbReference type="EMBL" id="LT828648">
    <property type="protein sequence ID" value="SLM50186.1"/>
    <property type="molecule type" value="Genomic_DNA"/>
</dbReference>
<reference evidence="1 2" key="1">
    <citation type="submission" date="2017-03" db="EMBL/GenBank/DDBJ databases">
        <authorList>
            <person name="Afonso C.L."/>
            <person name="Miller P.J."/>
            <person name="Scott M.A."/>
            <person name="Spackman E."/>
            <person name="Goraichik I."/>
            <person name="Dimitrov K.M."/>
            <person name="Suarez D.L."/>
            <person name="Swayne D.E."/>
        </authorList>
    </citation>
    <scope>NUCLEOTIDE SEQUENCE [LARGE SCALE GENOMIC DNA]</scope>
    <source>
        <strain evidence="1">Genome sequencing of Nitrospira japonica strain NJ11</strain>
    </source>
</reference>
<dbReference type="Gene3D" id="3.40.50.150">
    <property type="entry name" value="Vaccinia Virus protein VP39"/>
    <property type="match status" value="1"/>
</dbReference>
<dbReference type="RefSeq" id="WP_172834458.1">
    <property type="nucleotide sequence ID" value="NZ_LT828648.1"/>
</dbReference>
<dbReference type="Pfam" id="PF13489">
    <property type="entry name" value="Methyltransf_23"/>
    <property type="match status" value="1"/>
</dbReference>
<evidence type="ECO:0000313" key="1">
    <source>
        <dbReference type="EMBL" id="SLM50186.1"/>
    </source>
</evidence>
<name>A0A1W1IB05_9BACT</name>
<dbReference type="InterPro" id="IPR029063">
    <property type="entry name" value="SAM-dependent_MTases_sf"/>
</dbReference>
<dbReference type="Proteomes" id="UP000192042">
    <property type="component" value="Chromosome I"/>
</dbReference>
<evidence type="ECO:0000313" key="2">
    <source>
        <dbReference type="Proteomes" id="UP000192042"/>
    </source>
</evidence>
<gene>
    <name evidence="1" type="ORF">NSJP_4019</name>
</gene>
<dbReference type="STRING" id="1325564.NSJP_4019"/>
<dbReference type="KEGG" id="nja:NSJP_4019"/>
<sequence length="293" mass="33303">MGSGSSGLFTENNLRETILAGIRPKGKNDSFWDSQALRVHFSDKDLWRMSLSAQLIPKARSASDHLVDIGGTVFWIPLYLDLGYRHITILGREGHGFFPEYDLIRKEKFKLEMAVADADLDPYPIKSGSVQCVICFELLEHFAGDPMHFFEEANRILETNGIFCLSTPNVLWHQNLVNLFLGGHPFGWSLFTNSYADRHNREYTALELPVLLEAGGFATESLRTVTYEPRNWRREVLGYLLSFPGALARRVSFALRGETSIARAHKIGGVKDRYPEWLYILYGQPGVTFKIKK</sequence>
<proteinExistence type="predicted"/>
<protein>
    <submittedName>
        <fullName evidence="1">Uncharacterized protein</fullName>
    </submittedName>
</protein>
<dbReference type="SUPFAM" id="SSF53335">
    <property type="entry name" value="S-adenosyl-L-methionine-dependent methyltransferases"/>
    <property type="match status" value="1"/>
</dbReference>
<keyword evidence="2" id="KW-1185">Reference proteome</keyword>
<accession>A0A1W1IB05</accession>
<organism evidence="1 2">
    <name type="scientific">Nitrospira japonica</name>
    <dbReference type="NCBI Taxonomy" id="1325564"/>
    <lineage>
        <taxon>Bacteria</taxon>
        <taxon>Pseudomonadati</taxon>
        <taxon>Nitrospirota</taxon>
        <taxon>Nitrospiria</taxon>
        <taxon>Nitrospirales</taxon>
        <taxon>Nitrospiraceae</taxon>
        <taxon>Nitrospira</taxon>
    </lineage>
</organism>